<evidence type="ECO:0000256" key="4">
    <source>
        <dbReference type="SAM" id="MobiDB-lite"/>
    </source>
</evidence>
<reference evidence="6" key="1">
    <citation type="submission" date="2022-04" db="EMBL/GenBank/DDBJ databases">
        <title>Corynebacterium kalidii LD5P10.</title>
        <authorList>
            <person name="Sun J.Q."/>
        </authorList>
    </citation>
    <scope>NUCLEOTIDE SEQUENCE</scope>
    <source>
        <strain evidence="6">LD5P10</strain>
    </source>
</reference>
<organism evidence="6 7">
    <name type="scientific">Corynebacterium kalidii</name>
    <dbReference type="NCBI Taxonomy" id="2931982"/>
    <lineage>
        <taxon>Bacteria</taxon>
        <taxon>Bacillati</taxon>
        <taxon>Actinomycetota</taxon>
        <taxon>Actinomycetes</taxon>
        <taxon>Mycobacteriales</taxon>
        <taxon>Corynebacteriaceae</taxon>
        <taxon>Corynebacterium</taxon>
    </lineage>
</organism>
<dbReference type="PANTHER" id="PTHR24126:SF14">
    <property type="entry name" value="ANK_REP_REGION DOMAIN-CONTAINING PROTEIN"/>
    <property type="match status" value="1"/>
</dbReference>
<name>A0A9X1WPH9_9CORY</name>
<dbReference type="Pfam" id="PF12796">
    <property type="entry name" value="Ank_2"/>
    <property type="match status" value="2"/>
</dbReference>
<dbReference type="AlphaFoldDB" id="A0A9X1WPH9"/>
<evidence type="ECO:0000256" key="5">
    <source>
        <dbReference type="SAM" id="SignalP"/>
    </source>
</evidence>
<dbReference type="Gene3D" id="1.25.40.20">
    <property type="entry name" value="Ankyrin repeat-containing domain"/>
    <property type="match status" value="2"/>
</dbReference>
<dbReference type="RefSeq" id="WP_244804619.1">
    <property type="nucleotide sequence ID" value="NZ_JALIEA010000013.1"/>
</dbReference>
<dbReference type="PROSITE" id="PS50088">
    <property type="entry name" value="ANK_REPEAT"/>
    <property type="match status" value="2"/>
</dbReference>
<keyword evidence="1" id="KW-0677">Repeat</keyword>
<dbReference type="Pfam" id="PF00023">
    <property type="entry name" value="Ank"/>
    <property type="match status" value="1"/>
</dbReference>
<dbReference type="PANTHER" id="PTHR24126">
    <property type="entry name" value="ANKYRIN REPEAT, PH AND SEC7 DOMAIN CONTAINING PROTEIN SECG-RELATED"/>
    <property type="match status" value="1"/>
</dbReference>
<evidence type="ECO:0000256" key="2">
    <source>
        <dbReference type="ARBA" id="ARBA00023043"/>
    </source>
</evidence>
<dbReference type="SMART" id="SM00248">
    <property type="entry name" value="ANK"/>
    <property type="match status" value="7"/>
</dbReference>
<dbReference type="SUPFAM" id="SSF48403">
    <property type="entry name" value="Ankyrin repeat"/>
    <property type="match status" value="1"/>
</dbReference>
<dbReference type="EMBL" id="JALIEA010000013">
    <property type="protein sequence ID" value="MCJ7858886.1"/>
    <property type="molecule type" value="Genomic_DNA"/>
</dbReference>
<protein>
    <submittedName>
        <fullName evidence="6">Ankyrin repeat domain-containing protein</fullName>
    </submittedName>
</protein>
<keyword evidence="5" id="KW-0732">Signal</keyword>
<feature type="repeat" description="ANK" evidence="3">
    <location>
        <begin position="97"/>
        <end position="129"/>
    </location>
</feature>
<keyword evidence="2 3" id="KW-0040">ANK repeat</keyword>
<evidence type="ECO:0000256" key="3">
    <source>
        <dbReference type="PROSITE-ProRule" id="PRU00023"/>
    </source>
</evidence>
<feature type="chain" id="PRO_5040861105" evidence="5">
    <location>
        <begin position="27"/>
        <end position="436"/>
    </location>
</feature>
<evidence type="ECO:0000256" key="1">
    <source>
        <dbReference type="ARBA" id="ARBA00022737"/>
    </source>
</evidence>
<dbReference type="PROSITE" id="PS51257">
    <property type="entry name" value="PROKAR_LIPOPROTEIN"/>
    <property type="match status" value="1"/>
</dbReference>
<accession>A0A9X1WPH9</accession>
<sequence length="436" mass="44797">MRRTRFPRMSRVVTLALLPAVLVACSADPDGPVGPGPASTVSSVSPATPVPPAPTAVSPEQQRTLDTGLIDAAWANDVDRAEDLIGRGADVNAVDETTQSAFLIAASEGYTDLLRLTLENGADLGRHDSYDGTALIRAAERGHADIVGILLQTDMPVDHVNNLGWTALHEALEFASRAGGPNRGDDRDFVDTARLLVAAGADPTLPAASDGRTALDIARDAGLQVQSALLEQAAAAPGPAGESSDAELLGAAGQGDVTGAVIALRRGAGLESRNGQGQTPLLVASAADYPDVARLLVRLGADPNAVDERSDTPWLVTGVTGSVEVGRLLLAAGADLSATNRFGGLSPHPASERGHADYVDWVVGTGVDIDHVNTPGWTALLEAVVYGDGSERYQRIVRALVGAGADVGVRGPEGRTALDEAEARGQGDVARILAGA</sequence>
<feature type="signal peptide" evidence="5">
    <location>
        <begin position="1"/>
        <end position="26"/>
    </location>
</feature>
<comment type="caution">
    <text evidence="6">The sequence shown here is derived from an EMBL/GenBank/DDBJ whole genome shotgun (WGS) entry which is preliminary data.</text>
</comment>
<keyword evidence="7" id="KW-1185">Reference proteome</keyword>
<evidence type="ECO:0000313" key="7">
    <source>
        <dbReference type="Proteomes" id="UP001139207"/>
    </source>
</evidence>
<proteinExistence type="predicted"/>
<dbReference type="InterPro" id="IPR036770">
    <property type="entry name" value="Ankyrin_rpt-contain_sf"/>
</dbReference>
<evidence type="ECO:0000313" key="6">
    <source>
        <dbReference type="EMBL" id="MCJ7858886.1"/>
    </source>
</evidence>
<dbReference type="PROSITE" id="PS50297">
    <property type="entry name" value="ANK_REP_REGION"/>
    <property type="match status" value="1"/>
</dbReference>
<feature type="repeat" description="ANK" evidence="3">
    <location>
        <begin position="276"/>
        <end position="308"/>
    </location>
</feature>
<feature type="compositionally biased region" description="Low complexity" evidence="4">
    <location>
        <begin position="31"/>
        <end position="47"/>
    </location>
</feature>
<dbReference type="Proteomes" id="UP001139207">
    <property type="component" value="Unassembled WGS sequence"/>
</dbReference>
<feature type="region of interest" description="Disordered" evidence="4">
    <location>
        <begin position="31"/>
        <end position="61"/>
    </location>
</feature>
<gene>
    <name evidence="6" type="ORF">MUN33_09195</name>
</gene>
<dbReference type="InterPro" id="IPR002110">
    <property type="entry name" value="Ankyrin_rpt"/>
</dbReference>